<keyword evidence="1" id="KW-0645">Protease</keyword>
<dbReference type="GO" id="GO:0016020">
    <property type="term" value="C:membrane"/>
    <property type="evidence" value="ECO:0007669"/>
    <property type="project" value="InterPro"/>
</dbReference>
<evidence type="ECO:0000256" key="1">
    <source>
        <dbReference type="ARBA" id="ARBA00022670"/>
    </source>
</evidence>
<dbReference type="GO" id="GO:0004222">
    <property type="term" value="F:metalloendopeptidase activity"/>
    <property type="evidence" value="ECO:0007669"/>
    <property type="project" value="InterPro"/>
</dbReference>
<keyword evidence="5" id="KW-1185">Reference proteome</keyword>
<reference evidence="4 5" key="1">
    <citation type="submission" date="2019-09" db="EMBL/GenBank/DDBJ databases">
        <title>A chromosome-level genome assembly of the Chinese tupelo Nyssa sinensis.</title>
        <authorList>
            <person name="Yang X."/>
            <person name="Kang M."/>
            <person name="Yang Y."/>
            <person name="Xiong H."/>
            <person name="Wang M."/>
            <person name="Zhang Z."/>
            <person name="Wang Z."/>
            <person name="Wu H."/>
            <person name="Ma T."/>
            <person name="Liu J."/>
            <person name="Xi Z."/>
        </authorList>
    </citation>
    <scope>NUCLEOTIDE SEQUENCE [LARGE SCALE GENOMIC DNA]</scope>
    <source>
        <strain evidence="4">J267</strain>
        <tissue evidence="4">Leaf</tissue>
    </source>
</reference>
<dbReference type="GO" id="GO:0005524">
    <property type="term" value="F:ATP binding"/>
    <property type="evidence" value="ECO:0007669"/>
    <property type="project" value="InterPro"/>
</dbReference>
<evidence type="ECO:0000313" key="4">
    <source>
        <dbReference type="EMBL" id="KAA8530514.1"/>
    </source>
</evidence>
<evidence type="ECO:0000313" key="5">
    <source>
        <dbReference type="Proteomes" id="UP000325577"/>
    </source>
</evidence>
<sequence length="160" mass="18241">MVKISTEILVVIDMEKDFNSGQEPSSSKVVPYSNLIEGVQNGTVTSVQFEEKSRRIFFNKCIPDEDEDKFSAECRKLKAMFAKVAMFTKVVGKLIRNPASIPELQHSTEKQTYTSTAKWEYSTRNIDEFNYDIHSLIRQNGITYSSGPSISVYVSEEYLD</sequence>
<proteinExistence type="predicted"/>
<gene>
    <name evidence="4" type="ORF">F0562_005223</name>
</gene>
<keyword evidence="2" id="KW-0378">Hydrolase</keyword>
<dbReference type="InterPro" id="IPR011546">
    <property type="entry name" value="Pept_M41_FtsH_extracell"/>
</dbReference>
<dbReference type="GO" id="GO:0008270">
    <property type="term" value="F:zinc ion binding"/>
    <property type="evidence" value="ECO:0007669"/>
    <property type="project" value="InterPro"/>
</dbReference>
<dbReference type="AlphaFoldDB" id="A0A5J5AJQ0"/>
<dbReference type="GO" id="GO:0006508">
    <property type="term" value="P:proteolysis"/>
    <property type="evidence" value="ECO:0007669"/>
    <property type="project" value="UniProtKB-KW"/>
</dbReference>
<accession>A0A5J5AJQ0</accession>
<organism evidence="4 5">
    <name type="scientific">Nyssa sinensis</name>
    <dbReference type="NCBI Taxonomy" id="561372"/>
    <lineage>
        <taxon>Eukaryota</taxon>
        <taxon>Viridiplantae</taxon>
        <taxon>Streptophyta</taxon>
        <taxon>Embryophyta</taxon>
        <taxon>Tracheophyta</taxon>
        <taxon>Spermatophyta</taxon>
        <taxon>Magnoliopsida</taxon>
        <taxon>eudicotyledons</taxon>
        <taxon>Gunneridae</taxon>
        <taxon>Pentapetalae</taxon>
        <taxon>asterids</taxon>
        <taxon>Cornales</taxon>
        <taxon>Nyssaceae</taxon>
        <taxon>Nyssa</taxon>
    </lineage>
</organism>
<evidence type="ECO:0000256" key="2">
    <source>
        <dbReference type="ARBA" id="ARBA00022801"/>
    </source>
</evidence>
<feature type="domain" description="Peptidase M41 FtsH extracellular" evidence="3">
    <location>
        <begin position="21"/>
        <end position="148"/>
    </location>
</feature>
<evidence type="ECO:0000259" key="3">
    <source>
        <dbReference type="Pfam" id="PF06480"/>
    </source>
</evidence>
<name>A0A5J5AJQ0_9ASTE</name>
<protein>
    <recommendedName>
        <fullName evidence="3">Peptidase M41 FtsH extracellular domain-containing protein</fullName>
    </recommendedName>
</protein>
<dbReference type="EMBL" id="CM018043">
    <property type="protein sequence ID" value="KAA8530514.1"/>
    <property type="molecule type" value="Genomic_DNA"/>
</dbReference>
<dbReference type="GO" id="GO:0004176">
    <property type="term" value="F:ATP-dependent peptidase activity"/>
    <property type="evidence" value="ECO:0007669"/>
    <property type="project" value="InterPro"/>
</dbReference>
<dbReference type="Pfam" id="PF06480">
    <property type="entry name" value="FtsH_ext"/>
    <property type="match status" value="1"/>
</dbReference>
<dbReference type="Proteomes" id="UP000325577">
    <property type="component" value="Linkage Group LG2"/>
</dbReference>